<dbReference type="PDB" id="8B6F">
    <property type="method" value="EM"/>
    <property type="resolution" value="2.80 A"/>
    <property type="chains" value="A5=1-282"/>
</dbReference>
<dbReference type="EMDB" id="EMD-34403"/>
<gene>
    <name evidence="1" type="ORF">TTHERM_00399360</name>
</gene>
<evidence type="ECO:0007829" key="4">
    <source>
        <dbReference type="PDB" id="8B6F"/>
    </source>
</evidence>
<dbReference type="EMDB" id="EMD-15865"/>
<dbReference type="STRING" id="312017.I7MIJ7"/>
<dbReference type="RefSeq" id="XP_001014009.2">
    <property type="nucleotide sequence ID" value="XM_001014009.3"/>
</dbReference>
<dbReference type="EMDB" id="EMD-16184"/>
<dbReference type="AlphaFoldDB" id="I7MIJ7"/>
<evidence type="ECO:0007829" key="7">
    <source>
        <dbReference type="PDB" id="8GZU"/>
    </source>
</evidence>
<evidence type="ECO:0007829" key="6">
    <source>
        <dbReference type="PDB" id="8GYM"/>
    </source>
</evidence>
<dbReference type="GeneID" id="7823479"/>
<organism evidence="1 2">
    <name type="scientific">Tetrahymena thermophila (strain SB210)</name>
    <dbReference type="NCBI Taxonomy" id="312017"/>
    <lineage>
        <taxon>Eukaryota</taxon>
        <taxon>Sar</taxon>
        <taxon>Alveolata</taxon>
        <taxon>Ciliophora</taxon>
        <taxon>Intramacronucleata</taxon>
        <taxon>Oligohymenophorea</taxon>
        <taxon>Hymenostomatida</taxon>
        <taxon>Tetrahymenina</taxon>
        <taxon>Tetrahymenidae</taxon>
        <taxon>Tetrahymena</taxon>
    </lineage>
</organism>
<evidence type="ECO:0007829" key="3">
    <source>
        <dbReference type="PDB" id="7TGH"/>
    </source>
</evidence>
<dbReference type="EMBL" id="GG662719">
    <property type="protein sequence ID" value="EAR93764.2"/>
    <property type="molecule type" value="Genomic_DNA"/>
</dbReference>
<dbReference type="PDB" id="8GZU">
    <property type="method" value="EM"/>
    <property type="resolution" value="4.18 A"/>
    <property type="chains" value="A7/a7=1-282"/>
</dbReference>
<dbReference type="PDB" id="8GYM">
    <property type="method" value="EM"/>
    <property type="resolution" value="2.96 A"/>
    <property type="chains" value="A7/a7=1-282"/>
</dbReference>
<dbReference type="HOGENOM" id="CLU_988603_0_0_1"/>
<protein>
    <submittedName>
        <fullName evidence="1">Uncharacterized protein</fullName>
    </submittedName>
</protein>
<evidence type="ECO:0007829" key="5">
    <source>
        <dbReference type="PDB" id="8BQS"/>
    </source>
</evidence>
<sequence>MRKALERFNEIIFNPAIRWYQLPKPTVRRTRYPAPGSEPINREVHQIDYKTAFRDSPHNIRYHHEIHTSDQTYHSSYDPVGETTTERLVRYGYLNKDQVNNAEAVAAAAKEFQEKEKRSPSNNIIIDEISNSDKPITKENRESVAHHVRQQFEFFREVNAEEVWSVSIEEKYNPELYIYKTYDMAADDPVWRQVKLDLEWTFENIAERRESLGYMPTFKGDPNFWQALDNSFSPENIAQVQSSIGDKVTNIDTKALALNHQTEEYHKTSKLVYPIRTNLVVE</sequence>
<dbReference type="Proteomes" id="UP000009168">
    <property type="component" value="Unassembled WGS sequence"/>
</dbReference>
<keyword evidence="4 5" id="KW-0547">Nucleotide-binding</keyword>
<dbReference type="OrthoDB" id="284229at2759"/>
<feature type="binding site" evidence="4 5">
    <location>
        <position position="41"/>
    </location>
    <ligand>
        <name>ADP</name>
        <dbReference type="ChEBI" id="CHEBI:456216"/>
    </ligand>
</feature>
<accession>I7MIJ7</accession>
<name>I7MIJ7_TETTS</name>
<dbReference type="InParanoid" id="I7MIJ7"/>
<keyword evidence="3 4" id="KW-0002">3D-structure</keyword>
<reference evidence="3" key="2">
    <citation type="journal article" date="2022" name="Science">
        <title>Structures of &lt;i&gt;Tetrahymena&lt;/i&gt;'s respiratory chain reveal the diversity of eukaryotic core metabolism.</title>
        <authorList>
            <person name="Zhou L."/>
            <person name="Maldonado M."/>
            <person name="Padavannil A."/>
            <person name="Guo F."/>
            <person name="Letts J.A."/>
        </authorList>
    </citation>
    <scope>STRUCTURE BY ELECTRON MICROSCOPY (2.60 ANGSTROMS)</scope>
</reference>
<dbReference type="PDB" id="7TGH">
    <property type="method" value="EM"/>
    <property type="resolution" value="2.60 A"/>
    <property type="chains" value="A7=1-282"/>
</dbReference>
<dbReference type="eggNOG" id="ENOG502SQTT">
    <property type="taxonomic scope" value="Eukaryota"/>
</dbReference>
<proteinExistence type="evidence at protein level"/>
<dbReference type="OMA" id="PINHDEN"/>
<dbReference type="KEGG" id="tet:TTHERM_00399360"/>
<dbReference type="EMDB" id="EMD-25882"/>
<reference evidence="4 5" key="4">
    <citation type="journal article" date="2023" name="Nature">
        <title>Structural basis of mitochondrial membrane bending by the I-II-III&lt;sub&gt;2&lt;/sub&gt;-IV&lt;sub&gt;2&lt;/sub&gt; supercomplex.</title>
        <authorList>
            <person name="Muhleip A."/>
            <person name="Flygaard R.K."/>
            <person name="Baradaran R."/>
            <person name="Haapanen O."/>
            <person name="Gruhl T."/>
            <person name="Tobiasson V."/>
            <person name="Marechal A."/>
            <person name="Sharma V."/>
            <person name="Amunts A."/>
        </authorList>
    </citation>
    <scope>STRUCTURE BY ELECTRON MICROSCOPY (2.80 ANGSTROMS) IN COMPLEX WITH ADP</scope>
</reference>
<evidence type="ECO:0000313" key="1">
    <source>
        <dbReference type="EMBL" id="EAR93764.2"/>
    </source>
</evidence>
<dbReference type="PDB" id="8BQS">
    <property type="method" value="EM"/>
    <property type="resolution" value="2.90 A"/>
    <property type="chains" value="A5=1-282"/>
</dbReference>
<keyword evidence="2" id="KW-1185">Reference proteome</keyword>
<reference evidence="2" key="1">
    <citation type="journal article" date="2006" name="PLoS Biol.">
        <title>Macronuclear genome sequence of the ciliate Tetrahymena thermophila, a model eukaryote.</title>
        <authorList>
            <person name="Eisen J.A."/>
            <person name="Coyne R.S."/>
            <person name="Wu M."/>
            <person name="Wu D."/>
            <person name="Thiagarajan M."/>
            <person name="Wortman J.R."/>
            <person name="Badger J.H."/>
            <person name="Ren Q."/>
            <person name="Amedeo P."/>
            <person name="Jones K.M."/>
            <person name="Tallon L.J."/>
            <person name="Delcher A.L."/>
            <person name="Salzberg S.L."/>
            <person name="Silva J.C."/>
            <person name="Haas B.J."/>
            <person name="Majoros W.H."/>
            <person name="Farzad M."/>
            <person name="Carlton J.M."/>
            <person name="Smith R.K. Jr."/>
            <person name="Garg J."/>
            <person name="Pearlman R.E."/>
            <person name="Karrer K.M."/>
            <person name="Sun L."/>
            <person name="Manning G."/>
            <person name="Elde N.C."/>
            <person name="Turkewitz A.P."/>
            <person name="Asai D.J."/>
            <person name="Wilkes D.E."/>
            <person name="Wang Y."/>
            <person name="Cai H."/>
            <person name="Collins K."/>
            <person name="Stewart B.A."/>
            <person name="Lee S.R."/>
            <person name="Wilamowska K."/>
            <person name="Weinberg Z."/>
            <person name="Ruzzo W.L."/>
            <person name="Wloga D."/>
            <person name="Gaertig J."/>
            <person name="Frankel J."/>
            <person name="Tsao C.-C."/>
            <person name="Gorovsky M.A."/>
            <person name="Keeling P.J."/>
            <person name="Waller R.F."/>
            <person name="Patron N.J."/>
            <person name="Cherry J.M."/>
            <person name="Stover N.A."/>
            <person name="Krieger C.J."/>
            <person name="del Toro C."/>
            <person name="Ryder H.F."/>
            <person name="Williamson S.C."/>
            <person name="Barbeau R.A."/>
            <person name="Hamilton E.P."/>
            <person name="Orias E."/>
        </authorList>
    </citation>
    <scope>NUCLEOTIDE SEQUENCE [LARGE SCALE GENOMIC DNA]</scope>
    <source>
        <strain evidence="2">SB210</strain>
    </source>
</reference>
<dbReference type="EMDB" id="EMD-34373"/>
<evidence type="ECO:0000313" key="2">
    <source>
        <dbReference type="Proteomes" id="UP000009168"/>
    </source>
</evidence>
<reference evidence="6 7" key="3">
    <citation type="journal article" date="2023" name="Nat. Commun.">
        <title>Structures of Tetrahymena thermophila respiratory megacomplexes on the tubular mitochondrial cristae.</title>
        <authorList>
            <person name="Han F."/>
            <person name="Hu Y."/>
            <person name="Wu M."/>
            <person name="He Z."/>
            <person name="Tian H."/>
            <person name="Zhou L."/>
        </authorList>
    </citation>
    <scope>STRUCTURE BY ELECTRON MICROSCOPY (2.96 ANGSTROMS)</scope>
</reference>